<dbReference type="EMBL" id="JAGHQL010000040">
    <property type="protein sequence ID" value="KAH0543053.1"/>
    <property type="molecule type" value="Genomic_DNA"/>
</dbReference>
<evidence type="ECO:0000313" key="3">
    <source>
        <dbReference type="Proteomes" id="UP000698800"/>
    </source>
</evidence>
<keyword evidence="3" id="KW-1185">Reference proteome</keyword>
<name>A0A9P8I4H3_9PEZI</name>
<proteinExistence type="predicted"/>
<feature type="region of interest" description="Disordered" evidence="1">
    <location>
        <begin position="23"/>
        <end position="48"/>
    </location>
</feature>
<protein>
    <submittedName>
        <fullName evidence="2">Uncharacterized protein</fullName>
    </submittedName>
</protein>
<accession>A0A9P8I4H3</accession>
<evidence type="ECO:0000256" key="1">
    <source>
        <dbReference type="SAM" id="MobiDB-lite"/>
    </source>
</evidence>
<feature type="region of interest" description="Disordered" evidence="1">
    <location>
        <begin position="104"/>
        <end position="126"/>
    </location>
</feature>
<evidence type="ECO:0000313" key="2">
    <source>
        <dbReference type="EMBL" id="KAH0543053.1"/>
    </source>
</evidence>
<reference evidence="2" key="1">
    <citation type="submission" date="2021-03" db="EMBL/GenBank/DDBJ databases">
        <title>Comparative genomics and phylogenomic investigation of the class Geoglossomycetes provide insights into ecological specialization and systematics.</title>
        <authorList>
            <person name="Melie T."/>
            <person name="Pirro S."/>
            <person name="Miller A.N."/>
            <person name="Quandt A."/>
        </authorList>
    </citation>
    <scope>NUCLEOTIDE SEQUENCE</scope>
    <source>
        <strain evidence="2">GBOQ0MN5Z8</strain>
    </source>
</reference>
<dbReference type="OrthoDB" id="5404419at2759"/>
<dbReference type="Proteomes" id="UP000698800">
    <property type="component" value="Unassembled WGS sequence"/>
</dbReference>
<organism evidence="2 3">
    <name type="scientific">Glutinoglossum americanum</name>
    <dbReference type="NCBI Taxonomy" id="1670608"/>
    <lineage>
        <taxon>Eukaryota</taxon>
        <taxon>Fungi</taxon>
        <taxon>Dikarya</taxon>
        <taxon>Ascomycota</taxon>
        <taxon>Pezizomycotina</taxon>
        <taxon>Geoglossomycetes</taxon>
        <taxon>Geoglossales</taxon>
        <taxon>Geoglossaceae</taxon>
        <taxon>Glutinoglossum</taxon>
    </lineage>
</organism>
<sequence>MASSHQTGPILQHWNDVPLDFTYSASSSRSATPAGAGTPSHPSLLPTKYNNSTLSLAVNVGSRATSRPSSAAGFRPAPSETPSERGEAAALMTAAYVADQERQMPYDEPNPPEDNQTETENQDYPSDAMTLDPPDASSFTDLLDHLLALPTTMSPVEHSQVQDRLRKYVPGITDEQKEELGWVLREVVEGRQEGATWGREMVVRFMKEWVGRGDVSRWGGGLRRVVESLEMGVQGTGGV</sequence>
<comment type="caution">
    <text evidence="2">The sequence shown here is derived from an EMBL/GenBank/DDBJ whole genome shotgun (WGS) entry which is preliminary data.</text>
</comment>
<dbReference type="AlphaFoldDB" id="A0A9P8I4H3"/>
<feature type="region of interest" description="Disordered" evidence="1">
    <location>
        <begin position="61"/>
        <end position="87"/>
    </location>
</feature>
<gene>
    <name evidence="2" type="ORF">FGG08_002566</name>
</gene>